<name>A0AAI9J1F4_BORPT</name>
<feature type="compositionally biased region" description="Low complexity" evidence="1">
    <location>
        <begin position="148"/>
        <end position="157"/>
    </location>
</feature>
<dbReference type="GO" id="GO:0004601">
    <property type="term" value="F:peroxidase activity"/>
    <property type="evidence" value="ECO:0007669"/>
    <property type="project" value="InterPro"/>
</dbReference>
<dbReference type="InterPro" id="IPR015946">
    <property type="entry name" value="KH_dom-like_a/b"/>
</dbReference>
<accession>A0AAI9J1F4</accession>
<organism evidence="2 3">
    <name type="scientific">Bordetella pertussis CHLA-26</name>
    <dbReference type="NCBI Taxonomy" id="1331284"/>
    <lineage>
        <taxon>Bacteria</taxon>
        <taxon>Pseudomonadati</taxon>
        <taxon>Pseudomonadota</taxon>
        <taxon>Betaproteobacteria</taxon>
        <taxon>Burkholderiales</taxon>
        <taxon>Alcaligenaceae</taxon>
        <taxon>Bordetella</taxon>
    </lineage>
</organism>
<proteinExistence type="predicted"/>
<dbReference type="SUPFAM" id="SSF82784">
    <property type="entry name" value="OsmC-like"/>
    <property type="match status" value="1"/>
</dbReference>
<feature type="compositionally biased region" description="Basic residues" evidence="1">
    <location>
        <begin position="185"/>
        <end position="198"/>
    </location>
</feature>
<dbReference type="EMBL" id="AXSB02000024">
    <property type="protein sequence ID" value="ETH31000.1"/>
    <property type="molecule type" value="Genomic_DNA"/>
</dbReference>
<evidence type="ECO:0000313" key="2">
    <source>
        <dbReference type="EMBL" id="ETH31000.1"/>
    </source>
</evidence>
<dbReference type="AlphaFoldDB" id="A0AAI9J1F4"/>
<sequence>MKKTASAVWKGDLKSGQGTISSQSGALKNQPYGFNTRFADQPGTNPEELLGAAHAGCFSMALSNILGEAGLKADSIETTAEVTLDKTDDGFTITAVHLTVNAVVPGATKDSFADAGPPRPRPVAPCRKCSMPGSAWTPRSRDDDIAPRRPQAGRQRAWLAQAGATGADAPKSPDAGAGPRPWHAGLRRLRRETRRRRT</sequence>
<dbReference type="InterPro" id="IPR003718">
    <property type="entry name" value="OsmC/Ohr_fam"/>
</dbReference>
<dbReference type="Pfam" id="PF02566">
    <property type="entry name" value="OsmC"/>
    <property type="match status" value="1"/>
</dbReference>
<dbReference type="GO" id="GO:0006979">
    <property type="term" value="P:response to oxidative stress"/>
    <property type="evidence" value="ECO:0007669"/>
    <property type="project" value="InterPro"/>
</dbReference>
<reference evidence="2 3" key="1">
    <citation type="journal article" date="2013" name="Genome Announc.">
        <title>Genome Sequences of 28 Bordetella pertussis U.S. Outbreak Strains Dating from 2010 to 2012.</title>
        <authorList>
            <person name="Harvill E.T."/>
            <person name="Goodfield L.L."/>
            <person name="Ivanov Y."/>
            <person name="Meyer J.A."/>
            <person name="Newth C."/>
            <person name="Cassiday P."/>
            <person name="Tondella M.L."/>
            <person name="Liao P."/>
            <person name="Zimmerman J."/>
            <person name="Meert K."/>
            <person name="Wessel D."/>
            <person name="Berger J."/>
            <person name="Dean J.M."/>
            <person name="Holubkov R."/>
            <person name="Burr J."/>
            <person name="Liu T."/>
            <person name="Brinkac L."/>
            <person name="Kim M."/>
            <person name="Losada L."/>
        </authorList>
    </citation>
    <scope>NUCLEOTIDE SEQUENCE [LARGE SCALE GENOMIC DNA]</scope>
    <source>
        <strain evidence="2 3">CHLA-26</strain>
    </source>
</reference>
<gene>
    <name evidence="2" type="ORF">L566_0856</name>
</gene>
<evidence type="ECO:0000256" key="1">
    <source>
        <dbReference type="SAM" id="MobiDB-lite"/>
    </source>
</evidence>
<dbReference type="InterPro" id="IPR036102">
    <property type="entry name" value="OsmC/Ohrsf"/>
</dbReference>
<evidence type="ECO:0000313" key="3">
    <source>
        <dbReference type="Proteomes" id="UP000018679"/>
    </source>
</evidence>
<dbReference type="InterPro" id="IPR052707">
    <property type="entry name" value="OsmC_Ohr_Peroxiredoxin"/>
</dbReference>
<comment type="caution">
    <text evidence="2">The sequence shown here is derived from an EMBL/GenBank/DDBJ whole genome shotgun (WGS) entry which is preliminary data.</text>
</comment>
<dbReference type="InterPro" id="IPR019904">
    <property type="entry name" value="Peroxiredoxin_OsmC"/>
</dbReference>
<feature type="region of interest" description="Disordered" evidence="1">
    <location>
        <begin position="111"/>
        <end position="198"/>
    </location>
</feature>
<dbReference type="NCBIfam" id="TIGR03562">
    <property type="entry name" value="osmo_induc_OsmC"/>
    <property type="match status" value="1"/>
</dbReference>
<dbReference type="Gene3D" id="3.30.300.20">
    <property type="match status" value="1"/>
</dbReference>
<dbReference type="PANTHER" id="PTHR42830:SF1">
    <property type="entry name" value="OSMOTICALLY INDUCIBLE FAMILY PROTEIN"/>
    <property type="match status" value="1"/>
</dbReference>
<dbReference type="PANTHER" id="PTHR42830">
    <property type="entry name" value="OSMOTICALLY INDUCIBLE FAMILY PROTEIN"/>
    <property type="match status" value="1"/>
</dbReference>
<protein>
    <submittedName>
        <fullName evidence="2">Peroxiredoxin OsmC</fullName>
    </submittedName>
</protein>
<dbReference type="Proteomes" id="UP000018679">
    <property type="component" value="Unassembled WGS sequence"/>
</dbReference>